<organism evidence="1 2">
    <name type="scientific">Diphasiastrum complanatum</name>
    <name type="common">Issler's clubmoss</name>
    <name type="synonym">Lycopodium complanatum</name>
    <dbReference type="NCBI Taxonomy" id="34168"/>
    <lineage>
        <taxon>Eukaryota</taxon>
        <taxon>Viridiplantae</taxon>
        <taxon>Streptophyta</taxon>
        <taxon>Embryophyta</taxon>
        <taxon>Tracheophyta</taxon>
        <taxon>Lycopodiopsida</taxon>
        <taxon>Lycopodiales</taxon>
        <taxon>Lycopodiaceae</taxon>
        <taxon>Lycopodioideae</taxon>
        <taxon>Diphasiastrum</taxon>
    </lineage>
</organism>
<evidence type="ECO:0000313" key="1">
    <source>
        <dbReference type="EMBL" id="KAJ7534625.1"/>
    </source>
</evidence>
<gene>
    <name evidence="1" type="ORF">O6H91_13G103300</name>
</gene>
<evidence type="ECO:0000313" key="2">
    <source>
        <dbReference type="Proteomes" id="UP001162992"/>
    </source>
</evidence>
<proteinExistence type="predicted"/>
<dbReference type="EMBL" id="CM055104">
    <property type="protein sequence ID" value="KAJ7534625.1"/>
    <property type="molecule type" value="Genomic_DNA"/>
</dbReference>
<dbReference type="Proteomes" id="UP001162992">
    <property type="component" value="Chromosome 13"/>
</dbReference>
<protein>
    <submittedName>
        <fullName evidence="1">Uncharacterized protein</fullName>
    </submittedName>
</protein>
<name>A0ACC2BXY2_DIPCM</name>
<keyword evidence="2" id="KW-1185">Reference proteome</keyword>
<reference evidence="2" key="1">
    <citation type="journal article" date="2024" name="Proc. Natl. Acad. Sci. U.S.A.">
        <title>Extraordinary preservation of gene collinearity over three hundred million years revealed in homosporous lycophytes.</title>
        <authorList>
            <person name="Li C."/>
            <person name="Wickell D."/>
            <person name="Kuo L.Y."/>
            <person name="Chen X."/>
            <person name="Nie B."/>
            <person name="Liao X."/>
            <person name="Peng D."/>
            <person name="Ji J."/>
            <person name="Jenkins J."/>
            <person name="Williams M."/>
            <person name="Shu S."/>
            <person name="Plott C."/>
            <person name="Barry K."/>
            <person name="Rajasekar S."/>
            <person name="Grimwood J."/>
            <person name="Han X."/>
            <person name="Sun S."/>
            <person name="Hou Z."/>
            <person name="He W."/>
            <person name="Dai G."/>
            <person name="Sun C."/>
            <person name="Schmutz J."/>
            <person name="Leebens-Mack J.H."/>
            <person name="Li F.W."/>
            <person name="Wang L."/>
        </authorList>
    </citation>
    <scope>NUCLEOTIDE SEQUENCE [LARGE SCALE GENOMIC DNA]</scope>
    <source>
        <strain evidence="2">cv. PW_Plant_1</strain>
    </source>
</reference>
<comment type="caution">
    <text evidence="1">The sequence shown here is derived from an EMBL/GenBank/DDBJ whole genome shotgun (WGS) entry which is preliminary data.</text>
</comment>
<accession>A0ACC2BXY2</accession>
<sequence length="586" mass="63622">MQPMSLLSLEGPVQGILDTRSPLHNLQIGYKGLLNHQAFDQKNYLNQPLPFQAFEQNQLLMDELLEQFLSSSEFSGLSRMPLDQGIPLSNFGEGSIDGHQDNHKLLSMASMVPDFMDGKDGYDTPLTRNSQETMNFRIDGHYPIDNSLLVARLQQHQDGFRSDDAAVCSASIERNSTHLFPQNVRHDQEALQVASPFNSLMNPSSSLITTATVLPMLASSSIMSTAQMMKSPAASAVNERLTGARDGLSPPVAAQLSQPYVSGFPQFKMVPGDTTPEAPNMQMERTSRQIHLLGKRCRNPAGSSVDESSLPSPGAEKLFHLTGVEQDVTAASQAISNQSHGGEVGGLQPQMQEFLRTAAGPVRTRVRARRGQATDPHSIAERLRRERIAERMKSLQELVPNSNKTDKASMLDEIIEYVKFLQLQVKVLSMSRLGGARAVNPSLVGLHSEGLNETGAAKSAGDICLSQNGAPLIEHQIAQLMEEDMGTAMQFLQTKGLCLMPIALANAISSKGNRHHSSNNGTDVAMTAAVAKRTIEGGVSDKAVNSLVELLKVQDSSAGEYVNAASDGAAIRSRKDLHDIKHEEEI</sequence>